<evidence type="ECO:0000313" key="2">
    <source>
        <dbReference type="EMBL" id="MFC3912785.1"/>
    </source>
</evidence>
<keyword evidence="3" id="KW-1185">Reference proteome</keyword>
<accession>A0ABV8CLA2</accession>
<dbReference type="InterPro" id="IPR005325">
    <property type="entry name" value="DUF308_memb"/>
</dbReference>
<dbReference type="RefSeq" id="WP_377150962.1">
    <property type="nucleotide sequence ID" value="NZ_JBHSAF010000002.1"/>
</dbReference>
<keyword evidence="1" id="KW-1133">Transmembrane helix</keyword>
<sequence>MKIARALTLDSRRQARWLAIGMMVMGALAIILPFYIGMAAAMLLGASIAISGLTGLWTCRRLQQSGYPSFALPFWGYLLIGVLLLLWPQLTLGLAALLLGVGLVLAALVSWRRGAGWRTNIPALLTLLFGVLVLGSGASGVAWMVGMAFGLSLLQQGWLLWRTVATAPTLYEHE</sequence>
<dbReference type="Pfam" id="PF03729">
    <property type="entry name" value="DUF308"/>
    <property type="match status" value="2"/>
</dbReference>
<feature type="transmembrane region" description="Helical" evidence="1">
    <location>
        <begin position="70"/>
        <end position="87"/>
    </location>
</feature>
<organism evidence="2 3">
    <name type="scientific">Pseudaeromonas sharmana</name>
    <dbReference type="NCBI Taxonomy" id="328412"/>
    <lineage>
        <taxon>Bacteria</taxon>
        <taxon>Pseudomonadati</taxon>
        <taxon>Pseudomonadota</taxon>
        <taxon>Gammaproteobacteria</taxon>
        <taxon>Aeromonadales</taxon>
        <taxon>Aeromonadaceae</taxon>
        <taxon>Pseudaeromonas</taxon>
    </lineage>
</organism>
<evidence type="ECO:0000313" key="3">
    <source>
        <dbReference type="Proteomes" id="UP001595692"/>
    </source>
</evidence>
<reference evidence="3" key="1">
    <citation type="journal article" date="2019" name="Int. J. Syst. Evol. Microbiol.">
        <title>The Global Catalogue of Microorganisms (GCM) 10K type strain sequencing project: providing services to taxonomists for standard genome sequencing and annotation.</title>
        <authorList>
            <consortium name="The Broad Institute Genomics Platform"/>
            <consortium name="The Broad Institute Genome Sequencing Center for Infectious Disease"/>
            <person name="Wu L."/>
            <person name="Ma J."/>
        </authorList>
    </citation>
    <scope>NUCLEOTIDE SEQUENCE [LARGE SCALE GENOMIC DNA]</scope>
    <source>
        <strain evidence="3">CCUG 54939</strain>
    </source>
</reference>
<feature type="transmembrane region" description="Helical" evidence="1">
    <location>
        <begin position="15"/>
        <end position="35"/>
    </location>
</feature>
<keyword evidence="1" id="KW-0472">Membrane</keyword>
<evidence type="ECO:0000256" key="1">
    <source>
        <dbReference type="SAM" id="Phobius"/>
    </source>
</evidence>
<keyword evidence="1" id="KW-0812">Transmembrane</keyword>
<feature type="transmembrane region" description="Helical" evidence="1">
    <location>
        <begin position="41"/>
        <end position="58"/>
    </location>
</feature>
<feature type="transmembrane region" description="Helical" evidence="1">
    <location>
        <begin position="93"/>
        <end position="111"/>
    </location>
</feature>
<feature type="transmembrane region" description="Helical" evidence="1">
    <location>
        <begin position="123"/>
        <end position="151"/>
    </location>
</feature>
<comment type="caution">
    <text evidence="2">The sequence shown here is derived from an EMBL/GenBank/DDBJ whole genome shotgun (WGS) entry which is preliminary data.</text>
</comment>
<gene>
    <name evidence="2" type="ORF">ACFOSS_04800</name>
</gene>
<dbReference type="EMBL" id="JBHSAF010000002">
    <property type="protein sequence ID" value="MFC3912785.1"/>
    <property type="molecule type" value="Genomic_DNA"/>
</dbReference>
<proteinExistence type="predicted"/>
<name>A0ABV8CLA2_9GAMM</name>
<protein>
    <submittedName>
        <fullName evidence="2">DUF308 domain-containing protein</fullName>
    </submittedName>
</protein>
<dbReference type="Proteomes" id="UP001595692">
    <property type="component" value="Unassembled WGS sequence"/>
</dbReference>